<keyword evidence="3" id="KW-0479">Metal-binding</keyword>
<dbReference type="PANTHER" id="PTHR47466">
    <property type="match status" value="1"/>
</dbReference>
<dbReference type="Gene3D" id="2.60.40.10">
    <property type="entry name" value="Immunoglobulins"/>
    <property type="match status" value="1"/>
</dbReference>
<evidence type="ECO:0000313" key="12">
    <source>
        <dbReference type="Proteomes" id="UP001337305"/>
    </source>
</evidence>
<feature type="domain" description="Peptidase M43 pregnancy-associated plasma-A" evidence="10">
    <location>
        <begin position="150"/>
        <end position="298"/>
    </location>
</feature>
<feature type="signal peptide" evidence="9">
    <location>
        <begin position="1"/>
        <end position="19"/>
    </location>
</feature>
<evidence type="ECO:0000256" key="3">
    <source>
        <dbReference type="ARBA" id="ARBA00022723"/>
    </source>
</evidence>
<evidence type="ECO:0000256" key="2">
    <source>
        <dbReference type="ARBA" id="ARBA00022670"/>
    </source>
</evidence>
<dbReference type="InterPro" id="IPR008754">
    <property type="entry name" value="Peptidase_M43"/>
</dbReference>
<keyword evidence="12" id="KW-1185">Reference proteome</keyword>
<dbReference type="Pfam" id="PF17957">
    <property type="entry name" value="Big_7"/>
    <property type="match status" value="1"/>
</dbReference>
<keyword evidence="5" id="KW-0378">Hydrolase</keyword>
<evidence type="ECO:0000256" key="1">
    <source>
        <dbReference type="ARBA" id="ARBA00008721"/>
    </source>
</evidence>
<evidence type="ECO:0000256" key="5">
    <source>
        <dbReference type="ARBA" id="ARBA00022801"/>
    </source>
</evidence>
<name>A0ABU7XTK9_9FLAO</name>
<dbReference type="InterPro" id="IPR024079">
    <property type="entry name" value="MetalloPept_cat_dom_sf"/>
</dbReference>
<dbReference type="SUPFAM" id="SSF55486">
    <property type="entry name" value="Metalloproteases ('zincins'), catalytic domain"/>
    <property type="match status" value="1"/>
</dbReference>
<proteinExistence type="inferred from homology"/>
<dbReference type="RefSeq" id="WP_303306041.1">
    <property type="nucleotide sequence ID" value="NZ_JAODOP010000004.1"/>
</dbReference>
<reference evidence="11 12" key="1">
    <citation type="submission" date="2022-09" db="EMBL/GenBank/DDBJ databases">
        <title>Genome sequencing of Flavivirga sp. MEBiC05379.</title>
        <authorList>
            <person name="Oh H.-M."/>
            <person name="Kwon K.K."/>
            <person name="Park M.J."/>
            <person name="Yang S.-H."/>
        </authorList>
    </citation>
    <scope>NUCLEOTIDE SEQUENCE [LARGE SCALE GENOMIC DNA]</scope>
    <source>
        <strain evidence="11 12">MEBiC05379</strain>
    </source>
</reference>
<evidence type="ECO:0000256" key="4">
    <source>
        <dbReference type="ARBA" id="ARBA00022729"/>
    </source>
</evidence>
<dbReference type="InterPro" id="IPR013783">
    <property type="entry name" value="Ig-like_fold"/>
</dbReference>
<evidence type="ECO:0000256" key="9">
    <source>
        <dbReference type="SAM" id="SignalP"/>
    </source>
</evidence>
<comment type="similarity">
    <text evidence="1">Belongs to the peptidase M43B family.</text>
</comment>
<evidence type="ECO:0000259" key="10">
    <source>
        <dbReference type="Pfam" id="PF05572"/>
    </source>
</evidence>
<feature type="chain" id="PRO_5045569402" evidence="9">
    <location>
        <begin position="20"/>
        <end position="505"/>
    </location>
</feature>
<dbReference type="PANTHER" id="PTHR47466:SF1">
    <property type="entry name" value="METALLOPROTEASE MEP1 (AFU_ORTHOLOGUE AFUA_1G07730)-RELATED"/>
    <property type="match status" value="1"/>
</dbReference>
<evidence type="ECO:0000256" key="6">
    <source>
        <dbReference type="ARBA" id="ARBA00022833"/>
    </source>
</evidence>
<dbReference type="EMBL" id="JAODOP010000004">
    <property type="protein sequence ID" value="MEF3833701.1"/>
    <property type="molecule type" value="Genomic_DNA"/>
</dbReference>
<dbReference type="Proteomes" id="UP001337305">
    <property type="component" value="Unassembled WGS sequence"/>
</dbReference>
<sequence length="505" mass="56553">MTIKLTIFFILFIQSVLSAQIKCNASEANARFLKYNSSKHSDHQNSTKPNKFSFNNGEESYQIPVVFHVYGTSFNGKEVNDALIRNALNDLNKDFNGLNDDFSSVNSRFSSIKATMAITFKLAKKDPNGNETAGIVYHSVKNGFGNGSGSDAEIKADAWDNYKYMNVYIQNDLYANGETDNTGVAWFPFTDMSDNNLARVVYNGAFLSTNTDKELASTLTHEFGHWLNLFHTFEDGCNGTDQVDDTPNEDGLHNLKCSSGTNCSGEYVNTENYMGYNGASGCYKMFTKGQVDRMLAALGHPTRETLWQTQNLIDTGLIISEVDNKAPTVVINTPENNSSFEEGTTLELMATFSDPNGDDDIKRVEYFYDDLLVNTVQFMPFENTFTNLQLGEHTIKVIVYDFRGLSNTSEITITVTPRINYPEVTWISSNTVYTQSSNQFATGKIVRRIEIKAIEDTHDIILKGTDFEQQYTTSLEEVLVIDNLAKGTWTVEIPSLNKKISKTLN</sequence>
<dbReference type="Gene3D" id="3.40.390.10">
    <property type="entry name" value="Collagenase (Catalytic Domain)"/>
    <property type="match status" value="1"/>
</dbReference>
<comment type="caution">
    <text evidence="11">The sequence shown here is derived from an EMBL/GenBank/DDBJ whole genome shotgun (WGS) entry which is preliminary data.</text>
</comment>
<accession>A0ABU7XTK9</accession>
<keyword evidence="2" id="KW-0645">Protease</keyword>
<keyword evidence="7 11" id="KW-0482">Metalloprotease</keyword>
<protein>
    <submittedName>
        <fullName evidence="11">M43 family zinc metalloprotease</fullName>
    </submittedName>
</protein>
<keyword evidence="4 9" id="KW-0732">Signal</keyword>
<evidence type="ECO:0000313" key="11">
    <source>
        <dbReference type="EMBL" id="MEF3833701.1"/>
    </source>
</evidence>
<evidence type="ECO:0000256" key="7">
    <source>
        <dbReference type="ARBA" id="ARBA00023049"/>
    </source>
</evidence>
<keyword evidence="6" id="KW-0862">Zinc</keyword>
<dbReference type="GO" id="GO:0008237">
    <property type="term" value="F:metallopeptidase activity"/>
    <property type="evidence" value="ECO:0007669"/>
    <property type="project" value="UniProtKB-KW"/>
</dbReference>
<dbReference type="CDD" id="cd04275">
    <property type="entry name" value="ZnMc_pappalysin_like"/>
    <property type="match status" value="1"/>
</dbReference>
<organism evidence="11 12">
    <name type="scientific">Flavivirga spongiicola</name>
    <dbReference type="NCBI Taxonomy" id="421621"/>
    <lineage>
        <taxon>Bacteria</taxon>
        <taxon>Pseudomonadati</taxon>
        <taxon>Bacteroidota</taxon>
        <taxon>Flavobacteriia</taxon>
        <taxon>Flavobacteriales</taxon>
        <taxon>Flavobacteriaceae</taxon>
        <taxon>Flavivirga</taxon>
    </lineage>
</organism>
<gene>
    <name evidence="11" type="ORF">N1F79_11210</name>
</gene>
<dbReference type="Pfam" id="PF05572">
    <property type="entry name" value="Peptidase_M43"/>
    <property type="match status" value="1"/>
</dbReference>
<keyword evidence="8" id="KW-1015">Disulfide bond</keyword>
<evidence type="ECO:0000256" key="8">
    <source>
        <dbReference type="ARBA" id="ARBA00023157"/>
    </source>
</evidence>